<dbReference type="GO" id="GO:0016758">
    <property type="term" value="F:hexosyltransferase activity"/>
    <property type="evidence" value="ECO:0007669"/>
    <property type="project" value="UniProtKB-ARBA"/>
</dbReference>
<dbReference type="Proteomes" id="UP000475905">
    <property type="component" value="Unassembled WGS sequence"/>
</dbReference>
<sequence length="328" mass="38911">MESNYLVSVIIPVHNTAPYLHKCVESVRNQSLKEIEIILVENMSIDNSAEICDEYAKIDSRIKVIHLPIAGLCIARNAGIDAATAPYIGFVDSDDYIGTDMFKDLVEAMTENDADLTFCNYCYEYEDGHIELLAPNSGNNILCVKEELLRDLMWERKSCAVWIRLFKRELFTSLRFPEGFVYEDRRNMPRWIMMCDRIVWVDKTYYYYVERANSICHTISPENRYHYILSCFIWLDFIHEQALFSGRELVDVQTVILRNALMQFKQALQRVRPKNFKNEIDEIRKGFKHLLTFPKNEFDVRVYKRIRNIAYYWPIYYCVHFAFKELKQ</sequence>
<dbReference type="Pfam" id="PF00535">
    <property type="entry name" value="Glycos_transf_2"/>
    <property type="match status" value="1"/>
</dbReference>
<dbReference type="PANTHER" id="PTHR22916">
    <property type="entry name" value="GLYCOSYLTRANSFERASE"/>
    <property type="match status" value="1"/>
</dbReference>
<dbReference type="SUPFAM" id="SSF53448">
    <property type="entry name" value="Nucleotide-diphospho-sugar transferases"/>
    <property type="match status" value="1"/>
</dbReference>
<dbReference type="InterPro" id="IPR029044">
    <property type="entry name" value="Nucleotide-diphossugar_trans"/>
</dbReference>
<feature type="domain" description="Glycosyltransferase 2-like" evidence="3">
    <location>
        <begin position="8"/>
        <end position="171"/>
    </location>
</feature>
<dbReference type="InterPro" id="IPR001173">
    <property type="entry name" value="Glyco_trans_2-like"/>
</dbReference>
<keyword evidence="2 4" id="KW-0808">Transferase</keyword>
<evidence type="ECO:0000256" key="2">
    <source>
        <dbReference type="ARBA" id="ARBA00022679"/>
    </source>
</evidence>
<reference evidence="4 5" key="1">
    <citation type="journal article" date="2019" name="Nat. Med.">
        <title>A library of human gut bacterial isolates paired with longitudinal multiomics data enables mechanistic microbiome research.</title>
        <authorList>
            <person name="Poyet M."/>
            <person name="Groussin M."/>
            <person name="Gibbons S.M."/>
            <person name="Avila-Pacheco J."/>
            <person name="Jiang X."/>
            <person name="Kearney S.M."/>
            <person name="Perrotta A.R."/>
            <person name="Berdy B."/>
            <person name="Zhao S."/>
            <person name="Lieberman T.D."/>
            <person name="Swanson P.K."/>
            <person name="Smith M."/>
            <person name="Roesemann S."/>
            <person name="Alexander J.E."/>
            <person name="Rich S.A."/>
            <person name="Livny J."/>
            <person name="Vlamakis H."/>
            <person name="Clish C."/>
            <person name="Bullock K."/>
            <person name="Deik A."/>
            <person name="Scott J."/>
            <person name="Pierce K.A."/>
            <person name="Xavier R.J."/>
            <person name="Alm E.J."/>
        </authorList>
    </citation>
    <scope>NUCLEOTIDE SEQUENCE [LARGE SCALE GENOMIC DNA]</scope>
    <source>
        <strain evidence="4 5">BIOML-A31</strain>
    </source>
</reference>
<comment type="caution">
    <text evidence="4">The sequence shown here is derived from an EMBL/GenBank/DDBJ whole genome shotgun (WGS) entry which is preliminary data.</text>
</comment>
<dbReference type="EMBL" id="VVYP01000002">
    <property type="protein sequence ID" value="KAA5465854.1"/>
    <property type="molecule type" value="Genomic_DNA"/>
</dbReference>
<proteinExistence type="predicted"/>
<organism evidence="4 5">
    <name type="scientific">Bacteroides caccae</name>
    <dbReference type="NCBI Taxonomy" id="47678"/>
    <lineage>
        <taxon>Bacteria</taxon>
        <taxon>Pseudomonadati</taxon>
        <taxon>Bacteroidota</taxon>
        <taxon>Bacteroidia</taxon>
        <taxon>Bacteroidales</taxon>
        <taxon>Bacteroidaceae</taxon>
        <taxon>Bacteroides</taxon>
    </lineage>
</organism>
<name>A0A6L3KX53_9BACE</name>
<gene>
    <name evidence="4" type="ORF">F2Y36_02395</name>
</gene>
<evidence type="ECO:0000313" key="5">
    <source>
        <dbReference type="Proteomes" id="UP000475905"/>
    </source>
</evidence>
<evidence type="ECO:0000256" key="1">
    <source>
        <dbReference type="ARBA" id="ARBA00022676"/>
    </source>
</evidence>
<dbReference type="AlphaFoldDB" id="A0A6L3KX53"/>
<evidence type="ECO:0000259" key="3">
    <source>
        <dbReference type="Pfam" id="PF00535"/>
    </source>
</evidence>
<dbReference type="CDD" id="cd00761">
    <property type="entry name" value="Glyco_tranf_GTA_type"/>
    <property type="match status" value="1"/>
</dbReference>
<dbReference type="KEGG" id="bcac:CGC64_04450"/>
<keyword evidence="1" id="KW-0328">Glycosyltransferase</keyword>
<accession>A0A6L3KX53</accession>
<protein>
    <submittedName>
        <fullName evidence="4">Glycosyltransferase</fullName>
    </submittedName>
</protein>
<dbReference type="RefSeq" id="WP_005677013.1">
    <property type="nucleotide sequence ID" value="NZ_CAXSJX010000023.1"/>
</dbReference>
<dbReference type="PANTHER" id="PTHR22916:SF51">
    <property type="entry name" value="GLYCOSYLTRANSFERASE EPSH-RELATED"/>
    <property type="match status" value="1"/>
</dbReference>
<dbReference type="Gene3D" id="3.90.550.10">
    <property type="entry name" value="Spore Coat Polysaccharide Biosynthesis Protein SpsA, Chain A"/>
    <property type="match status" value="1"/>
</dbReference>
<evidence type="ECO:0000313" key="4">
    <source>
        <dbReference type="EMBL" id="KAA5465854.1"/>
    </source>
</evidence>